<comment type="caution">
    <text evidence="1">The sequence shown here is derived from an EMBL/GenBank/DDBJ whole genome shotgun (WGS) entry which is preliminary data.</text>
</comment>
<evidence type="ECO:0000313" key="1">
    <source>
        <dbReference type="EMBL" id="RNE97606.1"/>
    </source>
</evidence>
<dbReference type="EMBL" id="MKGL01000543">
    <property type="protein sequence ID" value="RNE97606.1"/>
    <property type="molecule type" value="Genomic_DNA"/>
</dbReference>
<proteinExistence type="predicted"/>
<dbReference type="OrthoDB" id="240764at2759"/>
<reference evidence="1 2" key="1">
    <citation type="journal article" date="2018" name="BMC Genomics">
        <title>Genomic comparison of Trypanosoma conorhini and Trypanosoma rangeli to Trypanosoma cruzi strains of high and low virulence.</title>
        <authorList>
            <person name="Bradwell K.R."/>
            <person name="Koparde V.N."/>
            <person name="Matveyev A.V."/>
            <person name="Serrano M.G."/>
            <person name="Alves J.M."/>
            <person name="Parikh H."/>
            <person name="Huang B."/>
            <person name="Lee V."/>
            <person name="Espinosa-Alvarez O."/>
            <person name="Ortiz P.A."/>
            <person name="Costa-Martins A.G."/>
            <person name="Teixeira M.M."/>
            <person name="Buck G.A."/>
        </authorList>
    </citation>
    <scope>NUCLEOTIDE SEQUENCE [LARGE SCALE GENOMIC DNA]</scope>
    <source>
        <strain evidence="1 2">AM80</strain>
    </source>
</reference>
<accession>A0A3R7M1G6</accession>
<dbReference type="VEuPathDB" id="TriTrypDB:TRSC58_06708"/>
<evidence type="ECO:0000313" key="2">
    <source>
        <dbReference type="Proteomes" id="UP000283634"/>
    </source>
</evidence>
<gene>
    <name evidence="1" type="ORF">TraAM80_09230</name>
</gene>
<dbReference type="RefSeq" id="XP_029234208.1">
    <property type="nucleotide sequence ID" value="XM_029385924.1"/>
</dbReference>
<organism evidence="1 2">
    <name type="scientific">Trypanosoma rangeli</name>
    <dbReference type="NCBI Taxonomy" id="5698"/>
    <lineage>
        <taxon>Eukaryota</taxon>
        <taxon>Discoba</taxon>
        <taxon>Euglenozoa</taxon>
        <taxon>Kinetoplastea</taxon>
        <taxon>Metakinetoplastina</taxon>
        <taxon>Trypanosomatida</taxon>
        <taxon>Trypanosomatidae</taxon>
        <taxon>Trypanosoma</taxon>
        <taxon>Herpetosoma</taxon>
    </lineage>
</organism>
<dbReference type="AlphaFoldDB" id="A0A3R7M1G6"/>
<name>A0A3R7M1G6_TRYRA</name>
<sequence length="106" mass="11674">MAATLRCPEVVFALATRLSPLDFLEEVVNKRLLSSKVLLQGAVRKVVGAAPLQGNIYDAAEEFWMHQARLELALLCNLEGLQPPCDNLALFLQDYLSCVTFVCAAH</sequence>
<keyword evidence="2" id="KW-1185">Reference proteome</keyword>
<protein>
    <submittedName>
        <fullName evidence="1">Uncharacterized protein</fullName>
    </submittedName>
</protein>
<dbReference type="GeneID" id="40333163"/>
<dbReference type="Proteomes" id="UP000283634">
    <property type="component" value="Unassembled WGS sequence"/>
</dbReference>